<dbReference type="VEuPathDB" id="FungiDB:VP01_499g1"/>
<gene>
    <name evidence="2" type="ORF">VP01_499g1</name>
</gene>
<keyword evidence="3" id="KW-1185">Reference proteome</keyword>
<evidence type="ECO:0000313" key="2">
    <source>
        <dbReference type="EMBL" id="KNZ49469.1"/>
    </source>
</evidence>
<accession>A0A0L6ULS5</accession>
<keyword evidence="1" id="KW-1133">Transmembrane helix</keyword>
<reference evidence="2 3" key="1">
    <citation type="submission" date="2015-08" db="EMBL/GenBank/DDBJ databases">
        <title>Next Generation Sequencing and Analysis of the Genome of Puccinia sorghi L Schw, the Causal Agent of Maize Common Rust.</title>
        <authorList>
            <person name="Rochi L."/>
            <person name="Burguener G."/>
            <person name="Darino M."/>
            <person name="Turjanski A."/>
            <person name="Kreff E."/>
            <person name="Dieguez M.J."/>
            <person name="Sacco F."/>
        </authorList>
    </citation>
    <scope>NUCLEOTIDE SEQUENCE [LARGE SCALE GENOMIC DNA]</scope>
    <source>
        <strain evidence="2 3">RO10H11247</strain>
    </source>
</reference>
<comment type="caution">
    <text evidence="2">The sequence shown here is derived from an EMBL/GenBank/DDBJ whole genome shotgun (WGS) entry which is preliminary data.</text>
</comment>
<sequence length="404" mass="47368">MTQTCSIKISLKILFVIFAKQPFLHHISLLKKMNFYQERRYNSIINFHFFHLSCQGFFILNLTIHNLITKKKKMKLFLNIYTGNCSLLFKPLEVLATPGKPLWCGQYCHLPLSPRIKPLNWHCTTAIFELRIVDKSFMIGMNSFNPLIYKTVATQVFLICRRKPIRHAWTHSRHQIGDKCNSSKYEMIDVTAATTYLMSDLDLFVDSLEEFKIWNLPVGTTNTTELLEFLPSTLSADFHPQASVFFLVHMYLITWLLPRNSPNDSQEKNINRTNKRSGNLEFNYISFTGCFAKMINKILKQYLWNMLYITLCTKNNQKFLGMNEKCFTVYQAIHHQSINSQIKKDLIENQWKLHEKRFRKKAAMGMNQGSDNFISSKSCIFVIRFCKTSHFISFISSHRKIKTS</sequence>
<name>A0A0L6ULS5_9BASI</name>
<dbReference type="EMBL" id="LAVV01010164">
    <property type="protein sequence ID" value="KNZ49469.1"/>
    <property type="molecule type" value="Genomic_DNA"/>
</dbReference>
<proteinExistence type="predicted"/>
<feature type="transmembrane region" description="Helical" evidence="1">
    <location>
        <begin position="49"/>
        <end position="68"/>
    </location>
</feature>
<dbReference type="Proteomes" id="UP000037035">
    <property type="component" value="Unassembled WGS sequence"/>
</dbReference>
<keyword evidence="1" id="KW-0812">Transmembrane</keyword>
<evidence type="ECO:0000313" key="3">
    <source>
        <dbReference type="Proteomes" id="UP000037035"/>
    </source>
</evidence>
<keyword evidence="1" id="KW-0472">Membrane</keyword>
<protein>
    <submittedName>
        <fullName evidence="2">Uncharacterized protein</fullName>
    </submittedName>
</protein>
<dbReference type="AlphaFoldDB" id="A0A0L6ULS5"/>
<evidence type="ECO:0000256" key="1">
    <source>
        <dbReference type="SAM" id="Phobius"/>
    </source>
</evidence>
<organism evidence="2 3">
    <name type="scientific">Puccinia sorghi</name>
    <dbReference type="NCBI Taxonomy" id="27349"/>
    <lineage>
        <taxon>Eukaryota</taxon>
        <taxon>Fungi</taxon>
        <taxon>Dikarya</taxon>
        <taxon>Basidiomycota</taxon>
        <taxon>Pucciniomycotina</taxon>
        <taxon>Pucciniomycetes</taxon>
        <taxon>Pucciniales</taxon>
        <taxon>Pucciniaceae</taxon>
        <taxon>Puccinia</taxon>
    </lineage>
</organism>